<dbReference type="Proteomes" id="UP001054837">
    <property type="component" value="Unassembled WGS sequence"/>
</dbReference>
<accession>A0AAV4WDN5</accession>
<organism evidence="1 2">
    <name type="scientific">Caerostris darwini</name>
    <dbReference type="NCBI Taxonomy" id="1538125"/>
    <lineage>
        <taxon>Eukaryota</taxon>
        <taxon>Metazoa</taxon>
        <taxon>Ecdysozoa</taxon>
        <taxon>Arthropoda</taxon>
        <taxon>Chelicerata</taxon>
        <taxon>Arachnida</taxon>
        <taxon>Araneae</taxon>
        <taxon>Araneomorphae</taxon>
        <taxon>Entelegynae</taxon>
        <taxon>Araneoidea</taxon>
        <taxon>Araneidae</taxon>
        <taxon>Caerostris</taxon>
    </lineage>
</organism>
<evidence type="ECO:0000313" key="2">
    <source>
        <dbReference type="Proteomes" id="UP001054837"/>
    </source>
</evidence>
<sequence>MSAWHRKIEILSTSNDSKLTENVLNTTINEISFIFGCHLATRVSHYLSESNACPSETIPDPTPYPVPLFALNPASTPNFNAKPARWRKPGVKKTKTFIEGGSYSRVNSNP</sequence>
<dbReference type="AlphaFoldDB" id="A0AAV4WDN5"/>
<reference evidence="1 2" key="1">
    <citation type="submission" date="2021-06" db="EMBL/GenBank/DDBJ databases">
        <title>Caerostris darwini draft genome.</title>
        <authorList>
            <person name="Kono N."/>
            <person name="Arakawa K."/>
        </authorList>
    </citation>
    <scope>NUCLEOTIDE SEQUENCE [LARGE SCALE GENOMIC DNA]</scope>
</reference>
<keyword evidence="2" id="KW-1185">Reference proteome</keyword>
<dbReference type="EMBL" id="BPLQ01014465">
    <property type="protein sequence ID" value="GIY79964.1"/>
    <property type="molecule type" value="Genomic_DNA"/>
</dbReference>
<comment type="caution">
    <text evidence="1">The sequence shown here is derived from an EMBL/GenBank/DDBJ whole genome shotgun (WGS) entry which is preliminary data.</text>
</comment>
<proteinExistence type="predicted"/>
<evidence type="ECO:0000313" key="1">
    <source>
        <dbReference type="EMBL" id="GIY79964.1"/>
    </source>
</evidence>
<gene>
    <name evidence="1" type="ORF">CDAR_385071</name>
</gene>
<name>A0AAV4WDN5_9ARAC</name>
<protein>
    <submittedName>
        <fullName evidence="1">Uncharacterized protein</fullName>
    </submittedName>
</protein>